<name>A0A834W9L0_9FABA</name>
<gene>
    <name evidence="1" type="ORF">G2W53_034474</name>
</gene>
<proteinExistence type="predicted"/>
<sequence>MGGDRKTQFKARWYLHSTKAIIIPQKRTKSDRLQNKPLQTTKLIFLFTEKTGRNREAIT</sequence>
<dbReference type="EMBL" id="JAAIUW010000010">
    <property type="protein sequence ID" value="KAF7813498.1"/>
    <property type="molecule type" value="Genomic_DNA"/>
</dbReference>
<accession>A0A834W9L0</accession>
<evidence type="ECO:0000313" key="2">
    <source>
        <dbReference type="Proteomes" id="UP000634136"/>
    </source>
</evidence>
<reference evidence="1" key="1">
    <citation type="submission" date="2020-09" db="EMBL/GenBank/DDBJ databases">
        <title>Genome-Enabled Discovery of Anthraquinone Biosynthesis in Senna tora.</title>
        <authorList>
            <person name="Kang S.-H."/>
            <person name="Pandey R.P."/>
            <person name="Lee C.-M."/>
            <person name="Sim J.-S."/>
            <person name="Jeong J.-T."/>
            <person name="Choi B.-S."/>
            <person name="Jung M."/>
            <person name="Ginzburg D."/>
            <person name="Zhao K."/>
            <person name="Won S.Y."/>
            <person name="Oh T.-J."/>
            <person name="Yu Y."/>
            <person name="Kim N.-H."/>
            <person name="Lee O.R."/>
            <person name="Lee T.-H."/>
            <person name="Bashyal P."/>
            <person name="Kim T.-S."/>
            <person name="Lee W.-H."/>
            <person name="Kawkins C."/>
            <person name="Kim C.-K."/>
            <person name="Kim J.S."/>
            <person name="Ahn B.O."/>
            <person name="Rhee S.Y."/>
            <person name="Sohng J.K."/>
        </authorList>
    </citation>
    <scope>NUCLEOTIDE SEQUENCE</scope>
    <source>
        <tissue evidence="1">Leaf</tissue>
    </source>
</reference>
<comment type="caution">
    <text evidence="1">The sequence shown here is derived from an EMBL/GenBank/DDBJ whole genome shotgun (WGS) entry which is preliminary data.</text>
</comment>
<dbReference type="AlphaFoldDB" id="A0A834W9L0"/>
<keyword evidence="2" id="KW-1185">Reference proteome</keyword>
<protein>
    <submittedName>
        <fullName evidence="1">Uncharacterized protein</fullName>
    </submittedName>
</protein>
<organism evidence="1 2">
    <name type="scientific">Senna tora</name>
    <dbReference type="NCBI Taxonomy" id="362788"/>
    <lineage>
        <taxon>Eukaryota</taxon>
        <taxon>Viridiplantae</taxon>
        <taxon>Streptophyta</taxon>
        <taxon>Embryophyta</taxon>
        <taxon>Tracheophyta</taxon>
        <taxon>Spermatophyta</taxon>
        <taxon>Magnoliopsida</taxon>
        <taxon>eudicotyledons</taxon>
        <taxon>Gunneridae</taxon>
        <taxon>Pentapetalae</taxon>
        <taxon>rosids</taxon>
        <taxon>fabids</taxon>
        <taxon>Fabales</taxon>
        <taxon>Fabaceae</taxon>
        <taxon>Caesalpinioideae</taxon>
        <taxon>Cassia clade</taxon>
        <taxon>Senna</taxon>
    </lineage>
</organism>
<dbReference type="Proteomes" id="UP000634136">
    <property type="component" value="Unassembled WGS sequence"/>
</dbReference>
<evidence type="ECO:0000313" key="1">
    <source>
        <dbReference type="EMBL" id="KAF7813498.1"/>
    </source>
</evidence>